<keyword evidence="2 5" id="KW-0812">Transmembrane</keyword>
<evidence type="ECO:0000256" key="5">
    <source>
        <dbReference type="SAM" id="Phobius"/>
    </source>
</evidence>
<name>A0ABM5WXM5_9BACL</name>
<comment type="subcellular location">
    <subcellularLocation>
        <location evidence="1">Membrane</location>
        <topology evidence="1">Multi-pass membrane protein</topology>
    </subcellularLocation>
</comment>
<dbReference type="EMBL" id="CP013661">
    <property type="protein sequence ID" value="ALS79087.1"/>
    <property type="molecule type" value="Genomic_DNA"/>
</dbReference>
<evidence type="ECO:0000256" key="3">
    <source>
        <dbReference type="ARBA" id="ARBA00022989"/>
    </source>
</evidence>
<evidence type="ECO:0000256" key="2">
    <source>
        <dbReference type="ARBA" id="ARBA00022692"/>
    </source>
</evidence>
<feature type="transmembrane region" description="Helical" evidence="5">
    <location>
        <begin position="46"/>
        <end position="67"/>
    </location>
</feature>
<keyword evidence="4 5" id="KW-0472">Membrane</keyword>
<dbReference type="InterPro" id="IPR010432">
    <property type="entry name" value="RDD"/>
</dbReference>
<accession>A0ABM5WXM5</accession>
<proteinExistence type="predicted"/>
<protein>
    <recommendedName>
        <fullName evidence="6">RDD domain-containing protein</fullName>
    </recommendedName>
</protein>
<dbReference type="Proteomes" id="UP000065533">
    <property type="component" value="Chromosome"/>
</dbReference>
<sequence length="87" mass="9656">MYAGLWLRLKAFALDYVLIFSDMGVLFIVSVIFIPSIQQGFQASRIIAQLTGFILLTLPVSLCFIVADSKMGKQSFGKYKMGIVVTD</sequence>
<keyword evidence="8" id="KW-1185">Reference proteome</keyword>
<organism evidence="7 8">
    <name type="scientific">Planococcus kocurii</name>
    <dbReference type="NCBI Taxonomy" id="1374"/>
    <lineage>
        <taxon>Bacteria</taxon>
        <taxon>Bacillati</taxon>
        <taxon>Bacillota</taxon>
        <taxon>Bacilli</taxon>
        <taxon>Bacillales</taxon>
        <taxon>Caryophanaceae</taxon>
        <taxon>Planococcus</taxon>
    </lineage>
</organism>
<evidence type="ECO:0000256" key="1">
    <source>
        <dbReference type="ARBA" id="ARBA00004141"/>
    </source>
</evidence>
<keyword evidence="3 5" id="KW-1133">Transmembrane helix</keyword>
<feature type="transmembrane region" description="Helical" evidence="5">
    <location>
        <begin position="12"/>
        <end position="34"/>
    </location>
</feature>
<gene>
    <name evidence="7" type="ORF">AUO94_10625</name>
</gene>
<dbReference type="Pfam" id="PF06271">
    <property type="entry name" value="RDD"/>
    <property type="match status" value="1"/>
</dbReference>
<evidence type="ECO:0000259" key="6">
    <source>
        <dbReference type="Pfam" id="PF06271"/>
    </source>
</evidence>
<evidence type="ECO:0000256" key="4">
    <source>
        <dbReference type="ARBA" id="ARBA00023136"/>
    </source>
</evidence>
<dbReference type="RefSeq" id="WP_058385742.1">
    <property type="nucleotide sequence ID" value="NZ_CP013661.2"/>
</dbReference>
<feature type="domain" description="RDD" evidence="6">
    <location>
        <begin position="2"/>
        <end position="86"/>
    </location>
</feature>
<evidence type="ECO:0000313" key="8">
    <source>
        <dbReference type="Proteomes" id="UP000065533"/>
    </source>
</evidence>
<evidence type="ECO:0000313" key="7">
    <source>
        <dbReference type="EMBL" id="ALS79087.1"/>
    </source>
</evidence>
<reference evidence="7" key="1">
    <citation type="submission" date="2016-01" db="EMBL/GenBank/DDBJ databases">
        <title>Complete genome of Planococcus kocurri type strain.</title>
        <authorList>
            <person name="See-Too W.S."/>
        </authorList>
    </citation>
    <scope>NUCLEOTIDE SEQUENCE [LARGE SCALE GENOMIC DNA]</scope>
    <source>
        <strain evidence="7">ATCC 43650</strain>
    </source>
</reference>